<evidence type="ECO:0000256" key="1">
    <source>
        <dbReference type="ARBA" id="ARBA00004123"/>
    </source>
</evidence>
<accession>A0A9J7HJ58</accession>
<feature type="domain" description="C3H1-type" evidence="14">
    <location>
        <begin position="179"/>
        <end position="216"/>
    </location>
</feature>
<feature type="compositionally biased region" description="Basic and acidic residues" evidence="13">
    <location>
        <begin position="59"/>
        <end position="80"/>
    </location>
</feature>
<name>A0A9J7HJ58_BRAFL</name>
<evidence type="ECO:0000256" key="4">
    <source>
        <dbReference type="ARBA" id="ARBA00015073"/>
    </source>
</evidence>
<dbReference type="RefSeq" id="XP_035660624.1">
    <property type="nucleotide sequence ID" value="XM_035804731.1"/>
</dbReference>
<dbReference type="OrthoDB" id="278280at2759"/>
<keyword evidence="11" id="KW-0539">Nucleus</keyword>
<evidence type="ECO:0000259" key="14">
    <source>
        <dbReference type="PROSITE" id="PS50103"/>
    </source>
</evidence>
<evidence type="ECO:0000313" key="16">
    <source>
        <dbReference type="RefSeq" id="XP_035660624.1"/>
    </source>
</evidence>
<protein>
    <recommendedName>
        <fullName evidence="4">Zinc finger CCCH domain-containing protein 15</fullName>
    </recommendedName>
</protein>
<evidence type="ECO:0000256" key="7">
    <source>
        <dbReference type="ARBA" id="ARBA00022737"/>
    </source>
</evidence>
<evidence type="ECO:0000256" key="2">
    <source>
        <dbReference type="ARBA" id="ARBA00004496"/>
    </source>
</evidence>
<keyword evidence="10" id="KW-0175">Coiled coil</keyword>
<comment type="subcellular location">
    <subcellularLocation>
        <location evidence="2">Cytoplasm</location>
    </subcellularLocation>
    <subcellularLocation>
        <location evidence="1">Nucleus</location>
    </subcellularLocation>
</comment>
<dbReference type="Proteomes" id="UP000001554">
    <property type="component" value="Chromosome 18"/>
</dbReference>
<evidence type="ECO:0000256" key="5">
    <source>
        <dbReference type="ARBA" id="ARBA00022490"/>
    </source>
</evidence>
<organism evidence="15 16">
    <name type="scientific">Branchiostoma floridae</name>
    <name type="common">Florida lancelet</name>
    <name type="synonym">Amphioxus</name>
    <dbReference type="NCBI Taxonomy" id="7739"/>
    <lineage>
        <taxon>Eukaryota</taxon>
        <taxon>Metazoa</taxon>
        <taxon>Chordata</taxon>
        <taxon>Cephalochordata</taxon>
        <taxon>Leptocardii</taxon>
        <taxon>Amphioxiformes</taxon>
        <taxon>Branchiostomatidae</taxon>
        <taxon>Branchiostoma</taxon>
    </lineage>
</organism>
<dbReference type="GO" id="GO:0005829">
    <property type="term" value="C:cytosol"/>
    <property type="evidence" value="ECO:0000318"/>
    <property type="project" value="GO_Central"/>
</dbReference>
<feature type="compositionally biased region" description="Acidic residues" evidence="13">
    <location>
        <begin position="306"/>
        <end position="315"/>
    </location>
</feature>
<dbReference type="KEGG" id="bfo:118405299"/>
<comment type="similarity">
    <text evidence="3">Belongs to the ZC3H15/TMA46 family.</text>
</comment>
<evidence type="ECO:0000256" key="8">
    <source>
        <dbReference type="ARBA" id="ARBA00022771"/>
    </source>
</evidence>
<feature type="domain" description="C3H1-type" evidence="14">
    <location>
        <begin position="103"/>
        <end position="130"/>
    </location>
</feature>
<dbReference type="GeneID" id="118405299"/>
<proteinExistence type="inferred from homology"/>
<keyword evidence="6 12" id="KW-0479">Metal-binding</keyword>
<keyword evidence="5" id="KW-0963">Cytoplasm</keyword>
<keyword evidence="9 12" id="KW-0862">Zinc</keyword>
<dbReference type="InterPro" id="IPR000571">
    <property type="entry name" value="Znf_CCCH"/>
</dbReference>
<dbReference type="PANTHER" id="PTHR12681:SF0">
    <property type="entry name" value="ZINC FINGER CCCH DOMAIN-CONTAINING PROTEIN 15"/>
    <property type="match status" value="1"/>
</dbReference>
<feature type="compositionally biased region" description="Polar residues" evidence="13">
    <location>
        <begin position="366"/>
        <end position="375"/>
    </location>
</feature>
<feature type="zinc finger region" description="C3H1-type" evidence="12">
    <location>
        <begin position="103"/>
        <end position="130"/>
    </location>
</feature>
<evidence type="ECO:0000313" key="15">
    <source>
        <dbReference type="Proteomes" id="UP000001554"/>
    </source>
</evidence>
<dbReference type="GO" id="GO:0005634">
    <property type="term" value="C:nucleus"/>
    <property type="evidence" value="ECO:0007669"/>
    <property type="project" value="UniProtKB-SubCell"/>
</dbReference>
<dbReference type="InterPro" id="IPR032378">
    <property type="entry name" value="ZC3H15/TMA46_C"/>
</dbReference>
<evidence type="ECO:0000256" key="10">
    <source>
        <dbReference type="ARBA" id="ARBA00023054"/>
    </source>
</evidence>
<dbReference type="InterPro" id="IPR036855">
    <property type="entry name" value="Znf_CCCH_sf"/>
</dbReference>
<feature type="compositionally biased region" description="Basic and acidic residues" evidence="13">
    <location>
        <begin position="15"/>
        <end position="31"/>
    </location>
</feature>
<dbReference type="Gene3D" id="4.10.1000.10">
    <property type="entry name" value="Zinc finger, CCCH-type"/>
    <property type="match status" value="1"/>
</dbReference>
<keyword evidence="15" id="KW-1185">Reference proteome</keyword>
<feature type="region of interest" description="Disordered" evidence="13">
    <location>
        <begin position="302"/>
        <end position="333"/>
    </location>
</feature>
<dbReference type="AlphaFoldDB" id="A0A9J7HJ58"/>
<dbReference type="Pfam" id="PF16543">
    <property type="entry name" value="DFRP_C"/>
    <property type="match status" value="1"/>
</dbReference>
<dbReference type="SMART" id="SM00356">
    <property type="entry name" value="ZnF_C3H1"/>
    <property type="match status" value="2"/>
</dbReference>
<dbReference type="Pfam" id="PF00642">
    <property type="entry name" value="zf-CCCH"/>
    <property type="match status" value="1"/>
</dbReference>
<feature type="region of interest" description="Disordered" evidence="13">
    <location>
        <begin position="1"/>
        <end position="39"/>
    </location>
</feature>
<dbReference type="PANTHER" id="PTHR12681">
    <property type="entry name" value="ZINC FINGER-CONTAINING PROTEIN P48ZNF"/>
    <property type="match status" value="1"/>
</dbReference>
<dbReference type="GO" id="GO:0008270">
    <property type="term" value="F:zinc ion binding"/>
    <property type="evidence" value="ECO:0007669"/>
    <property type="project" value="UniProtKB-KW"/>
</dbReference>
<dbReference type="GO" id="GO:0002181">
    <property type="term" value="P:cytoplasmic translation"/>
    <property type="evidence" value="ECO:0000318"/>
    <property type="project" value="GO_Central"/>
</dbReference>
<gene>
    <name evidence="16" type="primary">LOC118405299</name>
</gene>
<feature type="compositionally biased region" description="Acidic residues" evidence="13">
    <location>
        <begin position="406"/>
        <end position="424"/>
    </location>
</feature>
<dbReference type="OMA" id="GREMFYF"/>
<dbReference type="SUPFAM" id="SSF90229">
    <property type="entry name" value="CCCH zinc finger"/>
    <property type="match status" value="1"/>
</dbReference>
<evidence type="ECO:0000256" key="11">
    <source>
        <dbReference type="ARBA" id="ARBA00023242"/>
    </source>
</evidence>
<dbReference type="Gene3D" id="6.20.400.10">
    <property type="match status" value="1"/>
</dbReference>
<sequence>MPPKNRGNSGAAKSKKAEDKKKDKIIEDKTFGLKNKKGNKQQKFIQHVTHQVKVGGTAKDMRKLQEKKEQEKLEKEKKKKEAEELNKLFRPAATQQKLGKGVDPKSVVCAFFKQGLCKKGDKCKFSHDLSMERKSEKRSLYVDVRDEDLEKDTMENWDEAKLQEVVNQKHGEADKKKGNETKIVCKYFLEAIEQEKYGWFWSCPNGESCIYRHALPPGFVLKKKENKLEKKDEISLEELIERERAALGPDTTRVTLETFIAWKKRKIQEKKKKLEDNKAKKKADFKSGKTLMVSGREVFEFRPELVEEGDDDEGGETTYVHQRQEEEQDETEAMEVSLEAFAMAAREVDGTGTVAGKDRIPGGGDQNPNPLQTQDESTKLDQAAAIVPDTENPVTNGPSNGPVEEPTNDDVPIDENLFDAEDDDLLEIEEELDTLDIDD</sequence>
<evidence type="ECO:0000256" key="12">
    <source>
        <dbReference type="PROSITE-ProRule" id="PRU00723"/>
    </source>
</evidence>
<evidence type="ECO:0000256" key="6">
    <source>
        <dbReference type="ARBA" id="ARBA00022723"/>
    </source>
</evidence>
<feature type="region of interest" description="Disordered" evidence="13">
    <location>
        <begin position="349"/>
        <end position="424"/>
    </location>
</feature>
<evidence type="ECO:0000256" key="3">
    <source>
        <dbReference type="ARBA" id="ARBA00010043"/>
    </source>
</evidence>
<dbReference type="FunFam" id="4.10.1000.10:FF:000050">
    <property type="entry name" value="AGAP008634-PA"/>
    <property type="match status" value="1"/>
</dbReference>
<keyword evidence="7" id="KW-0677">Repeat</keyword>
<evidence type="ECO:0000256" key="9">
    <source>
        <dbReference type="ARBA" id="ARBA00022833"/>
    </source>
</evidence>
<dbReference type="PROSITE" id="PS50103">
    <property type="entry name" value="ZF_C3H1"/>
    <property type="match status" value="2"/>
</dbReference>
<keyword evidence="8 12" id="KW-0863">Zinc-finger</keyword>
<feature type="zinc finger region" description="C3H1-type" evidence="12">
    <location>
        <begin position="179"/>
        <end position="216"/>
    </location>
</feature>
<evidence type="ECO:0000256" key="13">
    <source>
        <dbReference type="SAM" id="MobiDB-lite"/>
    </source>
</evidence>
<reference evidence="15" key="1">
    <citation type="journal article" date="2020" name="Nat. Ecol. Evol.">
        <title>Deeply conserved synteny resolves early events in vertebrate evolution.</title>
        <authorList>
            <person name="Simakov O."/>
            <person name="Marletaz F."/>
            <person name="Yue J.X."/>
            <person name="O'Connell B."/>
            <person name="Jenkins J."/>
            <person name="Brandt A."/>
            <person name="Calef R."/>
            <person name="Tung C.H."/>
            <person name="Huang T.K."/>
            <person name="Schmutz J."/>
            <person name="Satoh N."/>
            <person name="Yu J.K."/>
            <person name="Putnam N.H."/>
            <person name="Green R.E."/>
            <person name="Rokhsar D.S."/>
        </authorList>
    </citation>
    <scope>NUCLEOTIDE SEQUENCE [LARGE SCALE GENOMIC DNA]</scope>
    <source>
        <strain evidence="15">S238N-H82</strain>
    </source>
</reference>
<reference evidence="16" key="2">
    <citation type="submission" date="2025-08" db="UniProtKB">
        <authorList>
            <consortium name="RefSeq"/>
        </authorList>
    </citation>
    <scope>IDENTIFICATION</scope>
    <source>
        <strain evidence="16">S238N-H82</strain>
        <tissue evidence="16">Testes</tissue>
    </source>
</reference>
<feature type="region of interest" description="Disordered" evidence="13">
    <location>
        <begin position="55"/>
        <end position="80"/>
    </location>
</feature>